<dbReference type="Proteomes" id="UP001190700">
    <property type="component" value="Unassembled WGS sequence"/>
</dbReference>
<feature type="region of interest" description="Disordered" evidence="1">
    <location>
        <begin position="1"/>
        <end position="22"/>
    </location>
</feature>
<evidence type="ECO:0000256" key="1">
    <source>
        <dbReference type="SAM" id="MobiDB-lite"/>
    </source>
</evidence>
<dbReference type="EMBL" id="LGRX02007342">
    <property type="protein sequence ID" value="KAK3275224.1"/>
    <property type="molecule type" value="Genomic_DNA"/>
</dbReference>
<gene>
    <name evidence="2" type="ORF">CYMTET_16635</name>
</gene>
<evidence type="ECO:0000313" key="3">
    <source>
        <dbReference type="Proteomes" id="UP001190700"/>
    </source>
</evidence>
<organism evidence="2 3">
    <name type="scientific">Cymbomonas tetramitiformis</name>
    <dbReference type="NCBI Taxonomy" id="36881"/>
    <lineage>
        <taxon>Eukaryota</taxon>
        <taxon>Viridiplantae</taxon>
        <taxon>Chlorophyta</taxon>
        <taxon>Pyramimonadophyceae</taxon>
        <taxon>Pyramimonadales</taxon>
        <taxon>Pyramimonadaceae</taxon>
        <taxon>Cymbomonas</taxon>
    </lineage>
</organism>
<evidence type="ECO:0000313" key="2">
    <source>
        <dbReference type="EMBL" id="KAK3275224.1"/>
    </source>
</evidence>
<proteinExistence type="predicted"/>
<comment type="caution">
    <text evidence="2">The sequence shown here is derived from an EMBL/GenBank/DDBJ whole genome shotgun (WGS) entry which is preliminary data.</text>
</comment>
<protein>
    <submittedName>
        <fullName evidence="2">Uncharacterized protein</fullName>
    </submittedName>
</protein>
<feature type="compositionally biased region" description="Basic and acidic residues" evidence="1">
    <location>
        <begin position="1"/>
        <end position="13"/>
    </location>
</feature>
<name>A0AAE0L828_9CHLO</name>
<dbReference type="AlphaFoldDB" id="A0AAE0L828"/>
<keyword evidence="3" id="KW-1185">Reference proteome</keyword>
<reference evidence="2 3" key="1">
    <citation type="journal article" date="2015" name="Genome Biol. Evol.">
        <title>Comparative Genomics of a Bacterivorous Green Alga Reveals Evolutionary Causalities and Consequences of Phago-Mixotrophic Mode of Nutrition.</title>
        <authorList>
            <person name="Burns J.A."/>
            <person name="Paasch A."/>
            <person name="Narechania A."/>
            <person name="Kim E."/>
        </authorList>
    </citation>
    <scope>NUCLEOTIDE SEQUENCE [LARGE SCALE GENOMIC DNA]</scope>
    <source>
        <strain evidence="2 3">PLY_AMNH</strain>
    </source>
</reference>
<sequence>MATDYRFPRKTESNVDPSQGVDKTRRLSVGYSQTLSQNKLLTREYIEDQFKNTVVKAFLNKEEGQKVYGALYEAGYKVPNDLPIYHKAEGAAELVDKCKITLGQAQCVLLFYPSFPMKAPCKFVQPKLRYGHEVTYTLREPEECL</sequence>
<accession>A0AAE0L828</accession>